<feature type="compositionally biased region" description="Polar residues" evidence="1">
    <location>
        <begin position="1"/>
        <end position="10"/>
    </location>
</feature>
<name>A0A3B6IYG8_WHEAT</name>
<reference evidence="3" key="1">
    <citation type="submission" date="2018-08" db="EMBL/GenBank/DDBJ databases">
        <authorList>
            <person name="Rossello M."/>
        </authorList>
    </citation>
    <scope>NUCLEOTIDE SEQUENCE [LARGE SCALE GENOMIC DNA]</scope>
    <source>
        <strain evidence="3">cv. Chinese Spring</strain>
    </source>
</reference>
<dbReference type="Gramene" id="TraesCS4B02G336700.1">
    <property type="protein sequence ID" value="TraesCS4B02G336700.1"/>
    <property type="gene ID" value="TraesCS4B02G336700"/>
</dbReference>
<dbReference type="Gramene" id="TraesSYM4B03G02418770.1">
    <property type="protein sequence ID" value="TraesSYM4B03G02418770.1"/>
    <property type="gene ID" value="TraesSYM4B03G02418770"/>
</dbReference>
<dbReference type="AlphaFoldDB" id="A0A3B6IYG8"/>
<dbReference type="Gramene" id="TraesCAD_scaffold_019648_01G000100.1">
    <property type="protein sequence ID" value="TraesCAD_scaffold_019648_01G000100.1"/>
    <property type="gene ID" value="TraesCAD_scaffold_019648_01G000100"/>
</dbReference>
<dbReference type="Gramene" id="TraesARI4B03G02428750.1">
    <property type="protein sequence ID" value="TraesARI4B03G02428750.1"/>
    <property type="gene ID" value="TraesARI4B03G02428750"/>
</dbReference>
<feature type="domain" description="DUF3615" evidence="2">
    <location>
        <begin position="79"/>
        <end position="175"/>
    </location>
</feature>
<dbReference type="PANTHER" id="PTHR33326:SF11">
    <property type="entry name" value="OS10G0373300 PROTEIN"/>
    <property type="match status" value="1"/>
</dbReference>
<dbReference type="Gramene" id="TraesWEE_scaffold_020059_01G000100.1">
    <property type="protein sequence ID" value="TraesWEE_scaffold_020059_01G000100.1"/>
    <property type="gene ID" value="TraesWEE_scaffold_020059_01G000100"/>
</dbReference>
<dbReference type="Gramene" id="TraesJUL4B03G02410670.1">
    <property type="protein sequence ID" value="TraesJUL4B03G02410670.1"/>
    <property type="gene ID" value="TraesJUL4B03G02410670"/>
</dbReference>
<evidence type="ECO:0000256" key="1">
    <source>
        <dbReference type="SAM" id="MobiDB-lite"/>
    </source>
</evidence>
<dbReference type="Gramene" id="TraesCS4B03G0875000.1">
    <property type="protein sequence ID" value="TraesCS4B03G0875000.1.CDS"/>
    <property type="gene ID" value="TraesCS4B03G0875000"/>
</dbReference>
<protein>
    <recommendedName>
        <fullName evidence="2">DUF3615 domain-containing protein</fullName>
    </recommendedName>
</protein>
<feature type="region of interest" description="Disordered" evidence="1">
    <location>
        <begin position="1"/>
        <end position="28"/>
    </location>
</feature>
<dbReference type="SMR" id="A0A3B6IYG8"/>
<dbReference type="Proteomes" id="UP000019116">
    <property type="component" value="Chromosome 4B"/>
</dbReference>
<evidence type="ECO:0000313" key="3">
    <source>
        <dbReference type="EnsemblPlants" id="TraesCS4B02G336700.1"/>
    </source>
</evidence>
<sequence>MPSRVSTRPSSPKLGERDDVNGLETWDDPIPRRSQWTVQDLCDAFVAGSKHHLSLIPQPPPREERARRRQERERSFLLNVALRKYATQNNIQHSELELVEVKARNYVFECPRAYLHYNILVRCPDGTHTVFFAEVDPERAGEEDVHLCIPLQDADANNNGPCFSCKHRARGLMHPTGAAYLGGHMETNFLDFELPDSSDDEYI</sequence>
<gene>
    <name evidence="3" type="primary">LOC123089471</name>
</gene>
<dbReference type="Gramene" id="TraesLDM4B03G02392960.1">
    <property type="protein sequence ID" value="TraesLDM4B03G02392960.1"/>
    <property type="gene ID" value="TraesLDM4B03G02392960"/>
</dbReference>
<dbReference type="OrthoDB" id="664302at2759"/>
<dbReference type="Pfam" id="PF12274">
    <property type="entry name" value="DUF3615"/>
    <property type="match status" value="1"/>
</dbReference>
<dbReference type="Gramene" id="TraesNOR4B03G02409630.1">
    <property type="protein sequence ID" value="TraesNOR4B03G02409630.1"/>
    <property type="gene ID" value="TraesNOR4B03G02409630"/>
</dbReference>
<dbReference type="Gramene" id="TraesSTA4B03G02386390.1">
    <property type="protein sequence ID" value="TraesSTA4B03G02386390.1"/>
    <property type="gene ID" value="TraesSTA4B03G02386390"/>
</dbReference>
<dbReference type="RefSeq" id="XP_044367081.1">
    <property type="nucleotide sequence ID" value="XM_044511146.1"/>
</dbReference>
<dbReference type="Gramene" id="TraesLAC4B03G02344920.1">
    <property type="protein sequence ID" value="TraesLAC4B03G02344920.1"/>
    <property type="gene ID" value="TraesLAC4B03G02344920"/>
</dbReference>
<reference evidence="3" key="2">
    <citation type="submission" date="2018-10" db="UniProtKB">
        <authorList>
            <consortium name="EnsemblPlants"/>
        </authorList>
    </citation>
    <scope>IDENTIFICATION</scope>
</reference>
<proteinExistence type="predicted"/>
<dbReference type="InterPro" id="IPR022059">
    <property type="entry name" value="DUF3615"/>
</dbReference>
<dbReference type="Gramene" id="TraesMAC4B03G02390360.1">
    <property type="protein sequence ID" value="TraesMAC4B03G02390360.1"/>
    <property type="gene ID" value="TraesMAC4B03G02390360"/>
</dbReference>
<keyword evidence="4" id="KW-1185">Reference proteome</keyword>
<evidence type="ECO:0000259" key="2">
    <source>
        <dbReference type="Pfam" id="PF12274"/>
    </source>
</evidence>
<dbReference type="GeneID" id="123089471"/>
<dbReference type="Gramene" id="TraesCLE_scaffold_012290_01G000100.1">
    <property type="protein sequence ID" value="TraesCLE_scaffold_012290_01G000100.1"/>
    <property type="gene ID" value="TraesCLE_scaffold_012290_01G000100"/>
</dbReference>
<dbReference type="Gramene" id="TraesPARA_EIv1.0_1393730.1">
    <property type="protein sequence ID" value="TraesPARA_EIv1.0_1393730.1.CDS"/>
    <property type="gene ID" value="TraesPARA_EIv1.0_1393730"/>
</dbReference>
<dbReference type="EnsemblPlants" id="TraesCS4B02G336700.1">
    <property type="protein sequence ID" value="TraesCS4B02G336700.1"/>
    <property type="gene ID" value="TraesCS4B02G336700"/>
</dbReference>
<dbReference type="Gramene" id="TraesJAG4B03G02389640.1">
    <property type="protein sequence ID" value="TraesJAG4B03G02389640.1"/>
    <property type="gene ID" value="TraesJAG4B03G02389640"/>
</dbReference>
<dbReference type="Gramene" id="TraesRN4B0100907500.1">
    <property type="protein sequence ID" value="TraesRN4B0100907500.1"/>
    <property type="gene ID" value="TraesRN4B0100907500"/>
</dbReference>
<dbReference type="PANTHER" id="PTHR33326">
    <property type="entry name" value="OS05G0543800 PROTEIN"/>
    <property type="match status" value="1"/>
</dbReference>
<organism evidence="3">
    <name type="scientific">Triticum aestivum</name>
    <name type="common">Wheat</name>
    <dbReference type="NCBI Taxonomy" id="4565"/>
    <lineage>
        <taxon>Eukaryota</taxon>
        <taxon>Viridiplantae</taxon>
        <taxon>Streptophyta</taxon>
        <taxon>Embryophyta</taxon>
        <taxon>Tracheophyta</taxon>
        <taxon>Spermatophyta</taxon>
        <taxon>Magnoliopsida</taxon>
        <taxon>Liliopsida</taxon>
        <taxon>Poales</taxon>
        <taxon>Poaceae</taxon>
        <taxon>BOP clade</taxon>
        <taxon>Pooideae</taxon>
        <taxon>Triticodae</taxon>
        <taxon>Triticeae</taxon>
        <taxon>Triticinae</taxon>
        <taxon>Triticum</taxon>
    </lineage>
</organism>
<accession>A0A3B6IYG8</accession>
<dbReference type="Gramene" id="TraesROB_scaffold_014465_01G000100.1">
    <property type="protein sequence ID" value="TraesROB_scaffold_014465_01G000100.1"/>
    <property type="gene ID" value="TraesROB_scaffold_014465_01G000100"/>
</dbReference>
<evidence type="ECO:0000313" key="4">
    <source>
        <dbReference type="Proteomes" id="UP000019116"/>
    </source>
</evidence>